<name>A0A3N0XKM5_ANAGA</name>
<sequence length="75" mass="8753">MARTFSYRRQEIVENSPSIVSIQERWPALFDTSQVKEEFRRLTAVELETTFMANLDKHTDALLSLFRTKGGNVKF</sequence>
<dbReference type="PANTHER" id="PTHR31025">
    <property type="entry name" value="SI:CH211-196P9.1-RELATED"/>
    <property type="match status" value="1"/>
</dbReference>
<reference evidence="1 2" key="1">
    <citation type="submission" date="2018-10" db="EMBL/GenBank/DDBJ databases">
        <title>Genome assembly for a Yunnan-Guizhou Plateau 3E fish, Anabarilius grahami (Regan), and its evolutionary and genetic applications.</title>
        <authorList>
            <person name="Jiang W."/>
        </authorList>
    </citation>
    <scope>NUCLEOTIDE SEQUENCE [LARGE SCALE GENOMIC DNA]</scope>
    <source>
        <strain evidence="1">AG-KIZ</strain>
        <tissue evidence="1">Muscle</tissue>
    </source>
</reference>
<dbReference type="PANTHER" id="PTHR31025:SF25">
    <property type="entry name" value="ZINC FINGER (C2H2)-60"/>
    <property type="match status" value="1"/>
</dbReference>
<dbReference type="AlphaFoldDB" id="A0A3N0XKM5"/>
<gene>
    <name evidence="1" type="ORF">DPX16_3465</name>
</gene>
<protein>
    <submittedName>
        <fullName evidence="1">Uncharacterized protein</fullName>
    </submittedName>
</protein>
<accession>A0A3N0XKM5</accession>
<comment type="caution">
    <text evidence="1">The sequence shown here is derived from an EMBL/GenBank/DDBJ whole genome shotgun (WGS) entry which is preliminary data.</text>
</comment>
<evidence type="ECO:0000313" key="2">
    <source>
        <dbReference type="Proteomes" id="UP000281406"/>
    </source>
</evidence>
<evidence type="ECO:0000313" key="1">
    <source>
        <dbReference type="EMBL" id="ROI52195.1"/>
    </source>
</evidence>
<dbReference type="OrthoDB" id="8999651at2759"/>
<dbReference type="EMBL" id="RJVU01071064">
    <property type="protein sequence ID" value="ROI52195.1"/>
    <property type="molecule type" value="Genomic_DNA"/>
</dbReference>
<keyword evidence="2" id="KW-1185">Reference proteome</keyword>
<dbReference type="Proteomes" id="UP000281406">
    <property type="component" value="Unassembled WGS sequence"/>
</dbReference>
<proteinExistence type="predicted"/>
<organism evidence="1 2">
    <name type="scientific">Anabarilius grahami</name>
    <name type="common">Kanglang fish</name>
    <name type="synonym">Barilius grahami</name>
    <dbReference type="NCBI Taxonomy" id="495550"/>
    <lineage>
        <taxon>Eukaryota</taxon>
        <taxon>Metazoa</taxon>
        <taxon>Chordata</taxon>
        <taxon>Craniata</taxon>
        <taxon>Vertebrata</taxon>
        <taxon>Euteleostomi</taxon>
        <taxon>Actinopterygii</taxon>
        <taxon>Neopterygii</taxon>
        <taxon>Teleostei</taxon>
        <taxon>Ostariophysi</taxon>
        <taxon>Cypriniformes</taxon>
        <taxon>Xenocyprididae</taxon>
        <taxon>Xenocypridinae</taxon>
        <taxon>Xenocypridinae incertae sedis</taxon>
        <taxon>Anabarilius</taxon>
    </lineage>
</organism>